<dbReference type="CDD" id="cd01335">
    <property type="entry name" value="Radical_SAM"/>
    <property type="match status" value="1"/>
</dbReference>
<dbReference type="PROSITE" id="PS50926">
    <property type="entry name" value="TRAM"/>
    <property type="match status" value="1"/>
</dbReference>
<dbReference type="InterPro" id="IPR006463">
    <property type="entry name" value="MiaB_methiolase"/>
</dbReference>
<dbReference type="InterPro" id="IPR023404">
    <property type="entry name" value="rSAM_horseshoe"/>
</dbReference>
<comment type="function">
    <text evidence="1 9">Catalyzes the methylthiolation of N6-(dimethylallyl)adenosine (i(6)A), leading to the formation of 2-methylthio-N6-(dimethylallyl)adenosine (ms(2)i(6)A) at position 37 in tRNAs that read codons beginning with uridine.</text>
</comment>
<dbReference type="InterPro" id="IPR020612">
    <property type="entry name" value="Methylthiotransferase_CS"/>
</dbReference>
<evidence type="ECO:0000313" key="13">
    <source>
        <dbReference type="EMBL" id="GFO87757.1"/>
    </source>
</evidence>
<gene>
    <name evidence="9 13" type="primary">miaB</name>
    <name evidence="13" type="ORF">BUFA31_09210</name>
</gene>
<sequence>MATQNVSEEQLQSQFTYIDAVARLLGDKRPKAYTHTFGCQQNEADTERIRGMLSEMGYEMTDTPDEADFILFNTCAVREHAEDRAFGNVGALRHLKKERPGIVIAMCGCMAQQEKNVEKIKKSYPQVNLLFGTHALWRFPSLLYRVLTEKKRVFDIGGEDDIAEGLPVLRAKGAKAWLSIMYGCNNFCTYCIVPYVRGRERSRRPEEIEKELRELVAAGYKEITLLGQNVNSYGKDLGIDVDFADLLRRLNAVPGDFWLRFMTSHPKDASPKLFSAMAECDKVAKQLHLPFQSGSDEILRRMNRRYTAEHYKSLIADARSKMPDITLSSDIIVGFPGETDEDFEQTLKLVQDTRFDLLFTFLYSPRTGTPAASYEDNATPQDKQRRFERLLKAQDEIVAEKQTAYQGKKLRLLVDGNAKGSEYPFTARTEGNLLVCVRGDDIKIGEFIEAEIEKTSLRCLFAHKL</sequence>
<dbReference type="HAMAP" id="MF_01864">
    <property type="entry name" value="tRNA_metthiotr_MiaB"/>
    <property type="match status" value="1"/>
</dbReference>
<evidence type="ECO:0000256" key="9">
    <source>
        <dbReference type="HAMAP-Rule" id="MF_01864"/>
    </source>
</evidence>
<dbReference type="PROSITE" id="PS51449">
    <property type="entry name" value="MTTASE_N"/>
    <property type="match status" value="1"/>
</dbReference>
<evidence type="ECO:0000256" key="8">
    <source>
        <dbReference type="ARBA" id="ARBA00033765"/>
    </source>
</evidence>
<protein>
    <recommendedName>
        <fullName evidence="8 9">tRNA-2-methylthio-N(6)-dimethylallyladenosine synthase</fullName>
        <ecNumber evidence="8 9">2.8.4.3</ecNumber>
    </recommendedName>
    <alternativeName>
        <fullName evidence="9">(Dimethylallyl)adenosine tRNA methylthiotransferase MiaB</fullName>
    </alternativeName>
    <alternativeName>
        <fullName evidence="9">tRNA-i(6)A37 methylthiotransferase</fullName>
    </alternativeName>
</protein>
<evidence type="ECO:0000256" key="3">
    <source>
        <dbReference type="ARBA" id="ARBA00022679"/>
    </source>
</evidence>
<keyword evidence="3 9" id="KW-0808">Transferase</keyword>
<evidence type="ECO:0000313" key="14">
    <source>
        <dbReference type="Proteomes" id="UP000620147"/>
    </source>
</evidence>
<dbReference type="PANTHER" id="PTHR43020">
    <property type="entry name" value="CDK5 REGULATORY SUBUNIT-ASSOCIATED PROTEIN 1"/>
    <property type="match status" value="1"/>
</dbReference>
<dbReference type="SFLD" id="SFLDF00273">
    <property type="entry name" value="(dimethylallyl)adenosine_tRNA"/>
    <property type="match status" value="1"/>
</dbReference>
<feature type="domain" description="Radical SAM core" evidence="12">
    <location>
        <begin position="170"/>
        <end position="400"/>
    </location>
</feature>
<dbReference type="NCBIfam" id="TIGR01574">
    <property type="entry name" value="miaB-methiolase"/>
    <property type="match status" value="1"/>
</dbReference>
<accession>A0ABQ1DYG3</accession>
<comment type="subunit">
    <text evidence="9">Monomer.</text>
</comment>
<proteinExistence type="inferred from homology"/>
<evidence type="ECO:0000256" key="4">
    <source>
        <dbReference type="ARBA" id="ARBA00022691"/>
    </source>
</evidence>
<dbReference type="SUPFAM" id="SSF102114">
    <property type="entry name" value="Radical SAM enzymes"/>
    <property type="match status" value="1"/>
</dbReference>
<comment type="caution">
    <text evidence="13">The sequence shown here is derived from an EMBL/GenBank/DDBJ whole genome shotgun (WGS) entry which is preliminary data.</text>
</comment>
<dbReference type="InterPro" id="IPR038135">
    <property type="entry name" value="Methylthiotransferase_N_sf"/>
</dbReference>
<feature type="domain" description="TRAM" evidence="10">
    <location>
        <begin position="403"/>
        <end position="465"/>
    </location>
</feature>
<feature type="domain" description="MTTase N-terminal" evidence="11">
    <location>
        <begin position="30"/>
        <end position="148"/>
    </location>
</feature>
<keyword evidence="5 9" id="KW-0479">Metal-binding</keyword>
<comment type="similarity">
    <text evidence="9">Belongs to the methylthiotransferase family. MiaB subfamily.</text>
</comment>
<keyword evidence="2 9" id="KW-0004">4Fe-4S</keyword>
<name>A0ABQ1DYG3_9FIRM</name>
<dbReference type="PANTHER" id="PTHR43020:SF2">
    <property type="entry name" value="MITOCHONDRIAL TRNA METHYLTHIOTRANSFERASE CDK5RAP1"/>
    <property type="match status" value="1"/>
</dbReference>
<dbReference type="PROSITE" id="PS01278">
    <property type="entry name" value="MTTASE_RADICAL"/>
    <property type="match status" value="1"/>
</dbReference>
<keyword evidence="14" id="KW-1185">Reference proteome</keyword>
<dbReference type="Pfam" id="PF01938">
    <property type="entry name" value="TRAM"/>
    <property type="match status" value="1"/>
</dbReference>
<dbReference type="PROSITE" id="PS51918">
    <property type="entry name" value="RADICAL_SAM"/>
    <property type="match status" value="1"/>
</dbReference>
<evidence type="ECO:0000259" key="11">
    <source>
        <dbReference type="PROSITE" id="PS51449"/>
    </source>
</evidence>
<dbReference type="SFLD" id="SFLDG01061">
    <property type="entry name" value="methylthiotransferase"/>
    <property type="match status" value="1"/>
</dbReference>
<dbReference type="Gene3D" id="3.80.30.20">
    <property type="entry name" value="tm_1862 like domain"/>
    <property type="match status" value="1"/>
</dbReference>
<evidence type="ECO:0000256" key="6">
    <source>
        <dbReference type="ARBA" id="ARBA00023004"/>
    </source>
</evidence>
<evidence type="ECO:0000259" key="10">
    <source>
        <dbReference type="PROSITE" id="PS50926"/>
    </source>
</evidence>
<evidence type="ECO:0000256" key="1">
    <source>
        <dbReference type="ARBA" id="ARBA00003234"/>
    </source>
</evidence>
<feature type="binding site" evidence="9">
    <location>
        <position position="109"/>
    </location>
    <ligand>
        <name>[4Fe-4S] cluster</name>
        <dbReference type="ChEBI" id="CHEBI:49883"/>
        <label>1</label>
    </ligand>
</feature>
<organism evidence="13 14">
    <name type="scientific">Butyricicoccus faecihominis</name>
    <dbReference type="NCBI Taxonomy" id="1712515"/>
    <lineage>
        <taxon>Bacteria</taxon>
        <taxon>Bacillati</taxon>
        <taxon>Bacillota</taxon>
        <taxon>Clostridia</taxon>
        <taxon>Eubacteriales</taxon>
        <taxon>Butyricicoccaceae</taxon>
        <taxon>Butyricicoccus</taxon>
    </lineage>
</organism>
<dbReference type="InterPro" id="IPR005839">
    <property type="entry name" value="Methylthiotransferase"/>
</dbReference>
<dbReference type="InterPro" id="IPR013848">
    <property type="entry name" value="Methylthiotransferase_N"/>
</dbReference>
<keyword evidence="6 9" id="KW-0408">Iron</keyword>
<evidence type="ECO:0000259" key="12">
    <source>
        <dbReference type="PROSITE" id="PS51918"/>
    </source>
</evidence>
<comment type="catalytic activity">
    <reaction evidence="9">
        <text>N(6)-dimethylallyladenosine(37) in tRNA + (sulfur carrier)-SH + AH2 + 2 S-adenosyl-L-methionine = 2-methylsulfanyl-N(6)-dimethylallyladenosine(37) in tRNA + (sulfur carrier)-H + 5'-deoxyadenosine + L-methionine + A + S-adenosyl-L-homocysteine + 2 H(+)</text>
        <dbReference type="Rhea" id="RHEA:37067"/>
        <dbReference type="Rhea" id="RHEA-COMP:10375"/>
        <dbReference type="Rhea" id="RHEA-COMP:10376"/>
        <dbReference type="Rhea" id="RHEA-COMP:14737"/>
        <dbReference type="Rhea" id="RHEA-COMP:14739"/>
        <dbReference type="ChEBI" id="CHEBI:13193"/>
        <dbReference type="ChEBI" id="CHEBI:15378"/>
        <dbReference type="ChEBI" id="CHEBI:17319"/>
        <dbReference type="ChEBI" id="CHEBI:17499"/>
        <dbReference type="ChEBI" id="CHEBI:29917"/>
        <dbReference type="ChEBI" id="CHEBI:57844"/>
        <dbReference type="ChEBI" id="CHEBI:57856"/>
        <dbReference type="ChEBI" id="CHEBI:59789"/>
        <dbReference type="ChEBI" id="CHEBI:64428"/>
        <dbReference type="ChEBI" id="CHEBI:74415"/>
        <dbReference type="ChEBI" id="CHEBI:74417"/>
        <dbReference type="EC" id="2.8.4.3"/>
    </reaction>
</comment>
<dbReference type="NCBIfam" id="TIGR00089">
    <property type="entry name" value="MiaB/RimO family radical SAM methylthiotransferase"/>
    <property type="match status" value="1"/>
</dbReference>
<evidence type="ECO:0000256" key="2">
    <source>
        <dbReference type="ARBA" id="ARBA00022485"/>
    </source>
</evidence>
<feature type="binding site" evidence="9">
    <location>
        <position position="188"/>
    </location>
    <ligand>
        <name>[4Fe-4S] cluster</name>
        <dbReference type="ChEBI" id="CHEBI:49883"/>
        <label>2</label>
        <note>4Fe-4S-S-AdoMet</note>
    </ligand>
</feature>
<feature type="binding site" evidence="9">
    <location>
        <position position="191"/>
    </location>
    <ligand>
        <name>[4Fe-4S] cluster</name>
        <dbReference type="ChEBI" id="CHEBI:49883"/>
        <label>2</label>
        <note>4Fe-4S-S-AdoMet</note>
    </ligand>
</feature>
<keyword evidence="7 9" id="KW-0411">Iron-sulfur</keyword>
<comment type="cofactor">
    <cofactor evidence="9">
        <name>[4Fe-4S] cluster</name>
        <dbReference type="ChEBI" id="CHEBI:49883"/>
    </cofactor>
    <text evidence="9">Binds 2 [4Fe-4S] clusters. One cluster is coordinated with 3 cysteines and an exchangeable S-adenosyl-L-methionine.</text>
</comment>
<evidence type="ECO:0000256" key="5">
    <source>
        <dbReference type="ARBA" id="ARBA00022723"/>
    </source>
</evidence>
<feature type="binding site" evidence="9">
    <location>
        <position position="184"/>
    </location>
    <ligand>
        <name>[4Fe-4S] cluster</name>
        <dbReference type="ChEBI" id="CHEBI:49883"/>
        <label>2</label>
        <note>4Fe-4S-S-AdoMet</note>
    </ligand>
</feature>
<evidence type="ECO:0000256" key="7">
    <source>
        <dbReference type="ARBA" id="ARBA00023014"/>
    </source>
</evidence>
<comment type="subcellular location">
    <subcellularLocation>
        <location evidence="9">Cytoplasm</location>
    </subcellularLocation>
</comment>
<dbReference type="SFLD" id="SFLDS00029">
    <property type="entry name" value="Radical_SAM"/>
    <property type="match status" value="1"/>
</dbReference>
<keyword evidence="9" id="KW-0963">Cytoplasm</keyword>
<dbReference type="SFLD" id="SFLDG01082">
    <property type="entry name" value="B12-binding_domain_containing"/>
    <property type="match status" value="1"/>
</dbReference>
<dbReference type="InterPro" id="IPR006638">
    <property type="entry name" value="Elp3/MiaA/NifB-like_rSAM"/>
</dbReference>
<dbReference type="Proteomes" id="UP000620147">
    <property type="component" value="Unassembled WGS sequence"/>
</dbReference>
<feature type="binding site" evidence="9">
    <location>
        <position position="39"/>
    </location>
    <ligand>
        <name>[4Fe-4S] cluster</name>
        <dbReference type="ChEBI" id="CHEBI:49883"/>
        <label>1</label>
    </ligand>
</feature>
<dbReference type="Pfam" id="PF00919">
    <property type="entry name" value="UPF0004"/>
    <property type="match status" value="1"/>
</dbReference>
<dbReference type="EC" id="2.8.4.3" evidence="8 9"/>
<keyword evidence="9" id="KW-0819">tRNA processing</keyword>
<dbReference type="EMBL" id="BLYJ01000008">
    <property type="protein sequence ID" value="GFO87757.1"/>
    <property type="molecule type" value="Genomic_DNA"/>
</dbReference>
<dbReference type="RefSeq" id="WP_188886187.1">
    <property type="nucleotide sequence ID" value="NZ_BLYJ01000008.1"/>
</dbReference>
<dbReference type="InterPro" id="IPR007197">
    <property type="entry name" value="rSAM"/>
</dbReference>
<keyword evidence="4 9" id="KW-0949">S-adenosyl-L-methionine</keyword>
<dbReference type="Pfam" id="PF04055">
    <property type="entry name" value="Radical_SAM"/>
    <property type="match status" value="1"/>
</dbReference>
<feature type="binding site" evidence="9">
    <location>
        <position position="75"/>
    </location>
    <ligand>
        <name>[4Fe-4S] cluster</name>
        <dbReference type="ChEBI" id="CHEBI:49883"/>
        <label>1</label>
    </ligand>
</feature>
<reference evidence="13 14" key="1">
    <citation type="submission" date="2020-06" db="EMBL/GenBank/DDBJ databases">
        <title>Characterization of fructooligosaccharide metabolism and fructooligosaccharide-degrading enzymes in human commensal butyrate producers.</title>
        <authorList>
            <person name="Tanno H."/>
            <person name="Fujii T."/>
            <person name="Hirano K."/>
            <person name="Maeno S."/>
            <person name="Tonozuka T."/>
            <person name="Sakamoto M."/>
            <person name="Ohkuma M."/>
            <person name="Tochio T."/>
            <person name="Endo A."/>
        </authorList>
    </citation>
    <scope>NUCLEOTIDE SEQUENCE [LARGE SCALE GENOMIC DNA]</scope>
    <source>
        <strain evidence="13 14">JCM 31056</strain>
    </source>
</reference>
<dbReference type="SMART" id="SM00729">
    <property type="entry name" value="Elp3"/>
    <property type="match status" value="1"/>
</dbReference>
<dbReference type="InterPro" id="IPR002792">
    <property type="entry name" value="TRAM_dom"/>
</dbReference>
<dbReference type="InterPro" id="IPR058240">
    <property type="entry name" value="rSAM_sf"/>
</dbReference>
<dbReference type="Gene3D" id="3.40.50.12160">
    <property type="entry name" value="Methylthiotransferase, N-terminal domain"/>
    <property type="match status" value="1"/>
</dbReference>